<evidence type="ECO:0000313" key="2">
    <source>
        <dbReference type="EMBL" id="RWQ98091.1"/>
    </source>
</evidence>
<feature type="compositionally biased region" description="Basic and acidic residues" evidence="1">
    <location>
        <begin position="141"/>
        <end position="164"/>
    </location>
</feature>
<organism evidence="2 3">
    <name type="scientific">Byssochlamys spectabilis</name>
    <name type="common">Paecilomyces variotii</name>
    <dbReference type="NCBI Taxonomy" id="264951"/>
    <lineage>
        <taxon>Eukaryota</taxon>
        <taxon>Fungi</taxon>
        <taxon>Dikarya</taxon>
        <taxon>Ascomycota</taxon>
        <taxon>Pezizomycotina</taxon>
        <taxon>Eurotiomycetes</taxon>
        <taxon>Eurotiomycetidae</taxon>
        <taxon>Eurotiales</taxon>
        <taxon>Thermoascaceae</taxon>
        <taxon>Paecilomyces</taxon>
    </lineage>
</organism>
<feature type="region of interest" description="Disordered" evidence="1">
    <location>
        <begin position="1"/>
        <end position="29"/>
    </location>
</feature>
<accession>A0A443I210</accession>
<feature type="compositionally biased region" description="Polar residues" evidence="1">
    <location>
        <begin position="125"/>
        <end position="140"/>
    </location>
</feature>
<keyword evidence="3" id="KW-1185">Reference proteome</keyword>
<comment type="caution">
    <text evidence="2">The sequence shown here is derived from an EMBL/GenBank/DDBJ whole genome shotgun (WGS) entry which is preliminary data.</text>
</comment>
<feature type="compositionally biased region" description="Basic and acidic residues" evidence="1">
    <location>
        <begin position="104"/>
        <end position="114"/>
    </location>
</feature>
<evidence type="ECO:0000256" key="1">
    <source>
        <dbReference type="SAM" id="MobiDB-lite"/>
    </source>
</evidence>
<dbReference type="Proteomes" id="UP000283841">
    <property type="component" value="Unassembled WGS sequence"/>
</dbReference>
<dbReference type="EMBL" id="RCNU01000002">
    <property type="protein sequence ID" value="RWQ98091.1"/>
    <property type="molecule type" value="Genomic_DNA"/>
</dbReference>
<proteinExistence type="predicted"/>
<reference evidence="2 3" key="1">
    <citation type="journal article" date="2018" name="Front. Microbiol.">
        <title>Genomic and genetic insights into a cosmopolitan fungus, Paecilomyces variotii (Eurotiales).</title>
        <authorList>
            <person name="Urquhart A.S."/>
            <person name="Mondo S.J."/>
            <person name="Makela M.R."/>
            <person name="Hane J.K."/>
            <person name="Wiebenga A."/>
            <person name="He G."/>
            <person name="Mihaltcheva S."/>
            <person name="Pangilinan J."/>
            <person name="Lipzen A."/>
            <person name="Barry K."/>
            <person name="de Vries R.P."/>
            <person name="Grigoriev I.V."/>
            <person name="Idnurm A."/>
        </authorList>
    </citation>
    <scope>NUCLEOTIDE SEQUENCE [LARGE SCALE GENOMIC DNA]</scope>
    <source>
        <strain evidence="2 3">CBS 101075</strain>
    </source>
</reference>
<feature type="compositionally biased region" description="Polar residues" evidence="1">
    <location>
        <begin position="67"/>
        <end position="91"/>
    </location>
</feature>
<feature type="region of interest" description="Disordered" evidence="1">
    <location>
        <begin position="57"/>
        <end position="225"/>
    </location>
</feature>
<feature type="compositionally biased region" description="Polar residues" evidence="1">
    <location>
        <begin position="10"/>
        <end position="29"/>
    </location>
</feature>
<evidence type="ECO:0000313" key="3">
    <source>
        <dbReference type="Proteomes" id="UP000283841"/>
    </source>
</evidence>
<dbReference type="STRING" id="264951.A0A443I210"/>
<dbReference type="VEuPathDB" id="FungiDB:C8Q69DRAFT_457735"/>
<gene>
    <name evidence="2" type="ORF">C8Q69DRAFT_457735</name>
</gene>
<feature type="compositionally biased region" description="Polar residues" evidence="1">
    <location>
        <begin position="170"/>
        <end position="182"/>
    </location>
</feature>
<dbReference type="RefSeq" id="XP_028487736.1">
    <property type="nucleotide sequence ID" value="XM_028629931.1"/>
</dbReference>
<dbReference type="AlphaFoldDB" id="A0A443I210"/>
<sequence>MDISMPHPLQSGTQQSETSAAVSSGQSLPSQKLVHEIQVVETPASAFERLRAKRIDGNTVYPKPGHQHSSQSTKFSSESRIMATYGSSAPETSYCPPPEASSAHPERAISHDPAEISSAEPRDSMLNSQMSVDSNSQSQRPELEESQHERSIVRRRTGSPEERPLGGSSGQHPPQGASNSGEQLDHSSPRLPSPDQEHAEKESAENISPRHHPVMDRPENDVDLSSLNQSRDEIRTDEISCSEPPAEPPADFASDIQKDATPRASPVVRADQQNLSVGSNLVKAQRAYEKFCRDYPVYPGDFRHFTRMCVKLEAVRAGGQLRRSFLWDDFIIRHLEDYPRYLEACISAVEEPCRYEDYFVGTFMRPLYKKRSLTAAAVEASAANCAPSRASISGYSTTQSVANHSFTGSLVNQLSRLRTSSFQETADYGTP</sequence>
<protein>
    <submittedName>
        <fullName evidence="2">Uncharacterized protein</fullName>
    </submittedName>
</protein>
<feature type="region of interest" description="Disordered" evidence="1">
    <location>
        <begin position="235"/>
        <end position="254"/>
    </location>
</feature>
<feature type="compositionally biased region" description="Basic and acidic residues" evidence="1">
    <location>
        <begin position="195"/>
        <end position="204"/>
    </location>
</feature>
<dbReference type="GeneID" id="39599208"/>
<name>A0A443I210_BYSSP</name>